<dbReference type="GO" id="GO:0008195">
    <property type="term" value="F:phosphatidate phosphatase activity"/>
    <property type="evidence" value="ECO:0007669"/>
    <property type="project" value="TreeGrafter"/>
</dbReference>
<feature type="transmembrane region" description="Helical" evidence="6">
    <location>
        <begin position="163"/>
        <end position="181"/>
    </location>
</feature>
<evidence type="ECO:0000256" key="6">
    <source>
        <dbReference type="SAM" id="Phobius"/>
    </source>
</evidence>
<dbReference type="SMART" id="SM00014">
    <property type="entry name" value="acidPPc"/>
    <property type="match status" value="1"/>
</dbReference>
<feature type="transmembrane region" description="Helical" evidence="6">
    <location>
        <begin position="29"/>
        <end position="49"/>
    </location>
</feature>
<evidence type="ECO:0000256" key="1">
    <source>
        <dbReference type="ARBA" id="ARBA00004141"/>
    </source>
</evidence>
<dbReference type="EMBL" id="HBHK01013484">
    <property type="protein sequence ID" value="CAD9684539.1"/>
    <property type="molecule type" value="Transcribed_RNA"/>
</dbReference>
<proteinExistence type="inferred from homology"/>
<keyword evidence="5 6" id="KW-0472">Membrane</keyword>
<dbReference type="InterPro" id="IPR036938">
    <property type="entry name" value="PAP2/HPO_sf"/>
</dbReference>
<evidence type="ECO:0000313" key="8">
    <source>
        <dbReference type="EMBL" id="CAD9684539.1"/>
    </source>
</evidence>
<feature type="transmembrane region" description="Helical" evidence="6">
    <location>
        <begin position="202"/>
        <end position="224"/>
    </location>
</feature>
<dbReference type="PANTHER" id="PTHR10165:SF35">
    <property type="entry name" value="RE23632P"/>
    <property type="match status" value="1"/>
</dbReference>
<evidence type="ECO:0000259" key="7">
    <source>
        <dbReference type="SMART" id="SM00014"/>
    </source>
</evidence>
<dbReference type="InterPro" id="IPR000326">
    <property type="entry name" value="PAP2/HPO"/>
</dbReference>
<evidence type="ECO:0000256" key="5">
    <source>
        <dbReference type="ARBA" id="ARBA00023136"/>
    </source>
</evidence>
<sequence length="290" mass="33125">MGRREDKCSGEVLQAHNLPYNDRNFLWTFWHYWVDWLFVAVYAAVALGLTKAPVRDRFKEPTNPDFQYPYQEDFVTFSVCCVMVIAIPIFCFIVTNLVYVKMLCKDWNYVLDFHHSLLGLLESSSVCILATNSLKIAVGRVRPSGSARHKLDMHDWNQSYPSGHTSMIFCGMVYLFLFLSGKAGILRKTGIVFSKSQDPFRGSFAFAFLTFFLPMVIACFVLASRLVDYAHDFSDVNAGAVIGLVSAFIGYFLCYPSLMDDHCHMPRPMAYIQRAKQSPEHRDPSLKLLE</sequence>
<keyword evidence="4 6" id="KW-1133">Transmembrane helix</keyword>
<evidence type="ECO:0000256" key="4">
    <source>
        <dbReference type="ARBA" id="ARBA00022989"/>
    </source>
</evidence>
<feature type="transmembrane region" description="Helical" evidence="6">
    <location>
        <begin position="74"/>
        <end position="99"/>
    </location>
</feature>
<dbReference type="PANTHER" id="PTHR10165">
    <property type="entry name" value="LIPID PHOSPHATE PHOSPHATASE"/>
    <property type="match status" value="1"/>
</dbReference>
<feature type="transmembrane region" description="Helical" evidence="6">
    <location>
        <begin position="236"/>
        <end position="258"/>
    </location>
</feature>
<dbReference type="Pfam" id="PF01569">
    <property type="entry name" value="PAP2"/>
    <property type="match status" value="1"/>
</dbReference>
<evidence type="ECO:0000256" key="3">
    <source>
        <dbReference type="ARBA" id="ARBA00022692"/>
    </source>
</evidence>
<comment type="subcellular location">
    <subcellularLocation>
        <location evidence="1">Membrane</location>
        <topology evidence="1">Multi-pass membrane protein</topology>
    </subcellularLocation>
</comment>
<dbReference type="GO" id="GO:0046839">
    <property type="term" value="P:phospholipid dephosphorylation"/>
    <property type="evidence" value="ECO:0007669"/>
    <property type="project" value="TreeGrafter"/>
</dbReference>
<protein>
    <recommendedName>
        <fullName evidence="7">Phosphatidic acid phosphatase type 2/haloperoxidase domain-containing protein</fullName>
    </recommendedName>
</protein>
<dbReference type="InterPro" id="IPR043216">
    <property type="entry name" value="PAP-like"/>
</dbReference>
<reference evidence="8" key="1">
    <citation type="submission" date="2021-01" db="EMBL/GenBank/DDBJ databases">
        <authorList>
            <person name="Corre E."/>
            <person name="Pelletier E."/>
            <person name="Niang G."/>
            <person name="Scheremetjew M."/>
            <person name="Finn R."/>
            <person name="Kale V."/>
            <person name="Holt S."/>
            <person name="Cochrane G."/>
            <person name="Meng A."/>
            <person name="Brown T."/>
            <person name="Cohen L."/>
        </authorList>
    </citation>
    <scope>NUCLEOTIDE SEQUENCE</scope>
    <source>
        <strain evidence="8">NY070348D</strain>
    </source>
</reference>
<dbReference type="GO" id="GO:0006644">
    <property type="term" value="P:phospholipid metabolic process"/>
    <property type="evidence" value="ECO:0007669"/>
    <property type="project" value="InterPro"/>
</dbReference>
<name>A0A7S2RYR7_9STRA</name>
<feature type="domain" description="Phosphatidic acid phosphatase type 2/haloperoxidase" evidence="7">
    <location>
        <begin position="118"/>
        <end position="251"/>
    </location>
</feature>
<dbReference type="GO" id="GO:0016020">
    <property type="term" value="C:membrane"/>
    <property type="evidence" value="ECO:0007669"/>
    <property type="project" value="UniProtKB-SubCell"/>
</dbReference>
<gene>
    <name evidence="8" type="ORF">QSP1433_LOCUS8469</name>
</gene>
<accession>A0A7S2RYR7</accession>
<keyword evidence="3 6" id="KW-0812">Transmembrane</keyword>
<dbReference type="Gene3D" id="1.20.144.10">
    <property type="entry name" value="Phosphatidic acid phosphatase type 2/haloperoxidase"/>
    <property type="match status" value="1"/>
</dbReference>
<organism evidence="8">
    <name type="scientific">Mucochytrium quahogii</name>
    <dbReference type="NCBI Taxonomy" id="96639"/>
    <lineage>
        <taxon>Eukaryota</taxon>
        <taxon>Sar</taxon>
        <taxon>Stramenopiles</taxon>
        <taxon>Bigyra</taxon>
        <taxon>Labyrinthulomycetes</taxon>
        <taxon>Thraustochytrida</taxon>
        <taxon>Thraustochytriidae</taxon>
        <taxon>Mucochytrium</taxon>
    </lineage>
</organism>
<evidence type="ECO:0000256" key="2">
    <source>
        <dbReference type="ARBA" id="ARBA00008816"/>
    </source>
</evidence>
<dbReference type="SUPFAM" id="SSF48317">
    <property type="entry name" value="Acid phosphatase/Vanadium-dependent haloperoxidase"/>
    <property type="match status" value="1"/>
</dbReference>
<comment type="similarity">
    <text evidence="2">Belongs to the PA-phosphatase related phosphoesterase family.</text>
</comment>
<dbReference type="AlphaFoldDB" id="A0A7S2RYR7"/>